<dbReference type="CTD" id="44861"/>
<evidence type="ECO:0000259" key="7">
    <source>
        <dbReference type="PROSITE" id="PS50002"/>
    </source>
</evidence>
<evidence type="ECO:0000256" key="5">
    <source>
        <dbReference type="SAM" id="MobiDB-lite"/>
    </source>
</evidence>
<feature type="transmembrane region" description="Helical" evidence="6">
    <location>
        <begin position="53"/>
        <end position="72"/>
    </location>
</feature>
<dbReference type="OMA" id="SDMLANM"/>
<dbReference type="InterPro" id="IPR050716">
    <property type="entry name" value="MAGUK"/>
</dbReference>
<feature type="domain" description="PDZ" evidence="9">
    <location>
        <begin position="717"/>
        <end position="798"/>
    </location>
</feature>
<dbReference type="SMART" id="SM00228">
    <property type="entry name" value="PDZ"/>
    <property type="match status" value="1"/>
</dbReference>
<keyword evidence="6" id="KW-0472">Membrane</keyword>
<evidence type="ECO:0000259" key="8">
    <source>
        <dbReference type="PROSITE" id="PS50052"/>
    </source>
</evidence>
<feature type="region of interest" description="Disordered" evidence="5">
    <location>
        <begin position="207"/>
        <end position="242"/>
    </location>
</feature>
<dbReference type="FunFam" id="3.30.63.10:FF:000002">
    <property type="entry name" value="Guanylate kinase 1"/>
    <property type="match status" value="1"/>
</dbReference>
<feature type="compositionally biased region" description="Basic residues" evidence="5">
    <location>
        <begin position="328"/>
        <end position="344"/>
    </location>
</feature>
<dbReference type="CDD" id="cd00071">
    <property type="entry name" value="GMPK"/>
    <property type="match status" value="1"/>
</dbReference>
<dbReference type="Pfam" id="PF00625">
    <property type="entry name" value="Guanylate_kin"/>
    <property type="match status" value="1"/>
</dbReference>
<dbReference type="SMART" id="SM00326">
    <property type="entry name" value="SH3"/>
    <property type="match status" value="1"/>
</dbReference>
<organism evidence="10 11">
    <name type="scientific">Dermatophagoides pteronyssinus</name>
    <name type="common">European house dust mite</name>
    <dbReference type="NCBI Taxonomy" id="6956"/>
    <lineage>
        <taxon>Eukaryota</taxon>
        <taxon>Metazoa</taxon>
        <taxon>Ecdysozoa</taxon>
        <taxon>Arthropoda</taxon>
        <taxon>Chelicerata</taxon>
        <taxon>Arachnida</taxon>
        <taxon>Acari</taxon>
        <taxon>Acariformes</taxon>
        <taxon>Sarcoptiformes</taxon>
        <taxon>Astigmata</taxon>
        <taxon>Psoroptidia</taxon>
        <taxon>Analgoidea</taxon>
        <taxon>Pyroglyphidae</taxon>
        <taxon>Dermatophagoidinae</taxon>
        <taxon>Dermatophagoides</taxon>
    </lineage>
</organism>
<dbReference type="FunFam" id="2.30.42.10:FF:000088">
    <property type="entry name" value="MAGUK p55 subfamily member 5"/>
    <property type="match status" value="1"/>
</dbReference>
<dbReference type="AlphaFoldDB" id="A0A6P6YLA7"/>
<dbReference type="InterPro" id="IPR035601">
    <property type="entry name" value="MPP5_SH3"/>
</dbReference>
<dbReference type="CDD" id="cd12036">
    <property type="entry name" value="SH3_MPP5"/>
    <property type="match status" value="1"/>
</dbReference>
<name>A0A6P6YLA7_DERPT</name>
<dbReference type="SUPFAM" id="SSF50156">
    <property type="entry name" value="PDZ domain-like"/>
    <property type="match status" value="1"/>
</dbReference>
<dbReference type="Proteomes" id="UP000515146">
    <property type="component" value="Unplaced"/>
</dbReference>
<feature type="region of interest" description="Disordered" evidence="5">
    <location>
        <begin position="133"/>
        <end position="171"/>
    </location>
</feature>
<feature type="transmembrane region" description="Helical" evidence="6">
    <location>
        <begin position="15"/>
        <end position="41"/>
    </location>
</feature>
<feature type="compositionally biased region" description="Low complexity" evidence="5">
    <location>
        <begin position="216"/>
        <end position="242"/>
    </location>
</feature>
<feature type="compositionally biased region" description="Low complexity" evidence="5">
    <location>
        <begin position="396"/>
        <end position="408"/>
    </location>
</feature>
<evidence type="ECO:0000256" key="1">
    <source>
        <dbReference type="ARBA" id="ARBA00007014"/>
    </source>
</evidence>
<feature type="compositionally biased region" description="Pro residues" evidence="5">
    <location>
        <begin position="378"/>
        <end position="391"/>
    </location>
</feature>
<dbReference type="GO" id="GO:0005886">
    <property type="term" value="C:plasma membrane"/>
    <property type="evidence" value="ECO:0007669"/>
    <property type="project" value="UniProtKB-ARBA"/>
</dbReference>
<evidence type="ECO:0000256" key="3">
    <source>
        <dbReference type="ARBA" id="ARBA00022737"/>
    </source>
</evidence>
<feature type="region of interest" description="Disordered" evidence="5">
    <location>
        <begin position="372"/>
        <end position="416"/>
    </location>
</feature>
<keyword evidence="2 4" id="KW-0728">SH3 domain</keyword>
<feature type="region of interest" description="Disordered" evidence="5">
    <location>
        <begin position="588"/>
        <end position="617"/>
    </location>
</feature>
<dbReference type="InterPro" id="IPR027417">
    <property type="entry name" value="P-loop_NTPase"/>
</dbReference>
<dbReference type="GO" id="GO:0005911">
    <property type="term" value="C:cell-cell junction"/>
    <property type="evidence" value="ECO:0007669"/>
    <property type="project" value="UniProtKB-ARBA"/>
</dbReference>
<dbReference type="SMART" id="SM00072">
    <property type="entry name" value="GuKc"/>
    <property type="match status" value="1"/>
</dbReference>
<dbReference type="Gene3D" id="2.30.30.40">
    <property type="entry name" value="SH3 Domains"/>
    <property type="match status" value="1"/>
</dbReference>
<sequence>MHTTYKTHSDIHSAYIIISHSCVVHICCCVVVVVVVVVVIFIDSRSSFDFGTAHCCAFFCYLFRFLGTLVLFSTNKSELVCIKSRTICLRVKRRNTDKLELDSSPIDAFIIGNRAREHFDKIVNNINNNQDIDDDDKIDCSNNNIDDKPIKSSSSTPNKNRKTPTKVIQPRDIAELSKLLNEDNRSQQQQQVEIKNPLQHRIPSSVIHQSSKQHKSVSQTSSNQSSSNRDSTRNSTSNNSSDFIVITTSSSSILPNTQRQQKVIPASTAVNSSSFKYAKLTSESGYSISSVRLDNENFDDKTIVDEQEQKHQPDSNKMELVELNSQQSHHHHHHHNHHHTHPHHQQQPQHQHQSFQMHRELPVDVPDSFVGVVKQTPRYPPPPSHAPPQPPQRFTSASSSSVPSNIQSVTTNTDQRLNLTDKYRKYSDEINRKKEEEEFLRSSLRSSKKLQQLKEQNNNDHHIVEPMVNIAFEPDDDQQQQLMVSYTNNGYGSFAATQQPPSSNIRIERESDKVLPLPYLEMIVENIRQSLNADLKELIQESKLKNLVSIYSALMKHQHSKMNSYLDSQQSLRPPSYNSITRPINLSSPPSLHHSHYAHHHQPDILNLHSSPQPIHGYSHHPSNVLPFCGNNGSNDAIASDSLQETINTLQQNLIHPDAAELLEILTRFELETLCYAYDRVLAESQKNMLALIPDEIHEDKVNEIEMLDTLHTGVKVVQIEKTSCEPLGATVRNEPDGSVIIGRIIKGGAAHKSGMLHEGDEILEVNGIEMKGRNVNQVCDLLSEMTGTLTFVIAIRDSLMHVNPHLMGATNAVVAANQNQVLHLRALFDYDPDEDLYIPCRELGICFNKGDILHVIDQSDMNWWQAYREGDEHDQSLAGLIPSIQFQIQREAMKQSILNDSTINTSNRKSRFVNGKSKSPSLLFNCGKRSLERKKKKNSKQRLILTHDEILTYEEVCYFHPRSNFKRPIVLIGPANIGRHELRQRLMQETDRFAAAVPHTSRPRKDGEFDGIDYHFISRQMFEHDIKESRFVEHGEYEKNYYGTSFAAIEAVVQSGKICVLNLHVHSIPLLRQGQAGAKLKPFFVFVAPPAQPENLHRLLALKNTSEGSTFTIADYQSIIDEATEIEIKFGHFFDMVLQMTDIESAYQELMTEINALEHEPQWIPSQWVK</sequence>
<evidence type="ECO:0000313" key="11">
    <source>
        <dbReference type="RefSeq" id="XP_027205987.1"/>
    </source>
</evidence>
<dbReference type="InterPro" id="IPR036028">
    <property type="entry name" value="SH3-like_dom_sf"/>
</dbReference>
<evidence type="ECO:0000313" key="10">
    <source>
        <dbReference type="Proteomes" id="UP000515146"/>
    </source>
</evidence>
<feature type="region of interest" description="Disordered" evidence="5">
    <location>
        <begin position="324"/>
        <end position="356"/>
    </location>
</feature>
<dbReference type="InterPro" id="IPR036034">
    <property type="entry name" value="PDZ_sf"/>
</dbReference>
<feature type="domain" description="Guanylate kinase-like" evidence="8">
    <location>
        <begin position="967"/>
        <end position="1156"/>
    </location>
</feature>
<dbReference type="InterPro" id="IPR008144">
    <property type="entry name" value="Guanylate_kin-like_dom"/>
</dbReference>
<dbReference type="InParanoid" id="A0A6P6YLA7"/>
<evidence type="ECO:0000256" key="2">
    <source>
        <dbReference type="ARBA" id="ARBA00022443"/>
    </source>
</evidence>
<dbReference type="CDD" id="cd06798">
    <property type="entry name" value="PDZ_MPP5-like"/>
    <property type="match status" value="1"/>
</dbReference>
<keyword evidence="3" id="KW-0677">Repeat</keyword>
<dbReference type="InterPro" id="IPR008145">
    <property type="entry name" value="GK/Ca_channel_bsu"/>
</dbReference>
<comment type="similarity">
    <text evidence="1">Belongs to the MAGUK family.</text>
</comment>
<evidence type="ECO:0000256" key="4">
    <source>
        <dbReference type="PROSITE-ProRule" id="PRU00192"/>
    </source>
</evidence>
<dbReference type="KEGG" id="dpte:113799540"/>
<dbReference type="PANTHER" id="PTHR23122">
    <property type="entry name" value="MEMBRANE-ASSOCIATED GUANYLATE KINASE MAGUK"/>
    <property type="match status" value="1"/>
</dbReference>
<dbReference type="InterPro" id="IPR020590">
    <property type="entry name" value="Guanylate_kinase_CS"/>
</dbReference>
<reference evidence="11" key="1">
    <citation type="submission" date="2025-08" db="UniProtKB">
        <authorList>
            <consortium name="RefSeq"/>
        </authorList>
    </citation>
    <scope>IDENTIFICATION</scope>
    <source>
        <strain evidence="11">Airmid</strain>
    </source>
</reference>
<keyword evidence="6" id="KW-0812">Transmembrane</keyword>
<keyword evidence="6" id="KW-1133">Transmembrane helix</keyword>
<dbReference type="PROSITE" id="PS00856">
    <property type="entry name" value="GUANYLATE_KINASE_1"/>
    <property type="match status" value="1"/>
</dbReference>
<proteinExistence type="inferred from homology"/>
<dbReference type="PROSITE" id="PS50052">
    <property type="entry name" value="GUANYLATE_KINASE_2"/>
    <property type="match status" value="1"/>
</dbReference>
<dbReference type="PROSITE" id="PS50002">
    <property type="entry name" value="SH3"/>
    <property type="match status" value="1"/>
</dbReference>
<protein>
    <submittedName>
        <fullName evidence="11">Uncharacterized protein LOC113799540</fullName>
    </submittedName>
</protein>
<evidence type="ECO:0000256" key="6">
    <source>
        <dbReference type="SAM" id="Phobius"/>
    </source>
</evidence>
<dbReference type="Gene3D" id="3.40.50.300">
    <property type="entry name" value="P-loop containing nucleotide triphosphate hydrolases"/>
    <property type="match status" value="1"/>
</dbReference>
<dbReference type="OrthoDB" id="43580at2759"/>
<feature type="domain" description="SH3" evidence="7">
    <location>
        <begin position="820"/>
        <end position="892"/>
    </location>
</feature>
<evidence type="ECO:0000259" key="9">
    <source>
        <dbReference type="PROSITE" id="PS50106"/>
    </source>
</evidence>
<dbReference type="Pfam" id="PF00595">
    <property type="entry name" value="PDZ"/>
    <property type="match status" value="1"/>
</dbReference>
<dbReference type="InterPro" id="IPR001478">
    <property type="entry name" value="PDZ"/>
</dbReference>
<dbReference type="Gene3D" id="2.30.42.10">
    <property type="match status" value="1"/>
</dbReference>
<dbReference type="RefSeq" id="XP_027205987.1">
    <property type="nucleotide sequence ID" value="XM_027350186.1"/>
</dbReference>
<accession>A0A6P6YLA7</accession>
<dbReference type="Pfam" id="PF07653">
    <property type="entry name" value="SH3_2"/>
    <property type="match status" value="1"/>
</dbReference>
<dbReference type="SUPFAM" id="SSF50044">
    <property type="entry name" value="SH3-domain"/>
    <property type="match status" value="1"/>
</dbReference>
<dbReference type="InterPro" id="IPR001452">
    <property type="entry name" value="SH3_domain"/>
</dbReference>
<gene>
    <name evidence="11" type="primary">LOC113799540</name>
</gene>
<dbReference type="SUPFAM" id="SSF52540">
    <property type="entry name" value="P-loop containing nucleoside triphosphate hydrolases"/>
    <property type="match status" value="1"/>
</dbReference>
<dbReference type="PROSITE" id="PS50106">
    <property type="entry name" value="PDZ"/>
    <property type="match status" value="1"/>
</dbReference>
<keyword evidence="10" id="KW-1185">Reference proteome</keyword>